<sequence>MSEELLQKKLNTRGIIVGNYEYYNIGNTNLNDLKIHHIVPSKDYKHYGLRKPDALLVDRRNKKGVNVILAIEWKSSEKLAKEQDKIIAIQQCNDVAQEIGAKIGLVTDGQKFIWFNPNHGIKFNEYKDKTTQKNRSYAFIKDEKGDNLNKPFIIDQKKNQTNINDLSPQTKKSIELINKILKFIGRQNSKLIKSPTVNPAGLATQIWQDIWSCSGATPEKAL</sequence>
<dbReference type="AlphaFoldDB" id="X1IDX7"/>
<reference evidence="1" key="1">
    <citation type="journal article" date="2014" name="Front. Microbiol.">
        <title>High frequency of phylogenetically diverse reductive dehalogenase-homologous genes in deep subseafloor sedimentary metagenomes.</title>
        <authorList>
            <person name="Kawai M."/>
            <person name="Futagami T."/>
            <person name="Toyoda A."/>
            <person name="Takaki Y."/>
            <person name="Nishi S."/>
            <person name="Hori S."/>
            <person name="Arai W."/>
            <person name="Tsubouchi T."/>
            <person name="Morono Y."/>
            <person name="Uchiyama I."/>
            <person name="Ito T."/>
            <person name="Fujiyama A."/>
            <person name="Inagaki F."/>
            <person name="Takami H."/>
        </authorList>
    </citation>
    <scope>NUCLEOTIDE SEQUENCE</scope>
    <source>
        <strain evidence="1">Expedition CK06-06</strain>
    </source>
</reference>
<proteinExistence type="predicted"/>
<name>X1IDX7_9ZZZZ</name>
<accession>X1IDX7</accession>
<evidence type="ECO:0000313" key="1">
    <source>
        <dbReference type="EMBL" id="GAH79897.1"/>
    </source>
</evidence>
<protein>
    <submittedName>
        <fullName evidence="1">Uncharacterized protein</fullName>
    </submittedName>
</protein>
<dbReference type="EMBL" id="BARU01036693">
    <property type="protein sequence ID" value="GAH79897.1"/>
    <property type="molecule type" value="Genomic_DNA"/>
</dbReference>
<feature type="non-terminal residue" evidence="1">
    <location>
        <position position="222"/>
    </location>
</feature>
<gene>
    <name evidence="1" type="ORF">S03H2_57255</name>
</gene>
<comment type="caution">
    <text evidence="1">The sequence shown here is derived from an EMBL/GenBank/DDBJ whole genome shotgun (WGS) entry which is preliminary data.</text>
</comment>
<organism evidence="1">
    <name type="scientific">marine sediment metagenome</name>
    <dbReference type="NCBI Taxonomy" id="412755"/>
    <lineage>
        <taxon>unclassified sequences</taxon>
        <taxon>metagenomes</taxon>
        <taxon>ecological metagenomes</taxon>
    </lineage>
</organism>